<dbReference type="InterPro" id="IPR051906">
    <property type="entry name" value="TolC-like"/>
</dbReference>
<reference evidence="9 10" key="1">
    <citation type="submission" date="2021-08" db="EMBL/GenBank/DDBJ databases">
        <title>Complete genome sequence of Leptospira kobayashii strain E30.</title>
        <authorList>
            <person name="Nakao R."/>
            <person name="Nakamura S."/>
            <person name="Masuzawa T."/>
            <person name="Koizumi N."/>
        </authorList>
    </citation>
    <scope>NUCLEOTIDE SEQUENCE [LARGE SCALE GENOMIC DNA]</scope>
    <source>
        <strain evidence="9 10">E30</strain>
    </source>
</reference>
<evidence type="ECO:0000256" key="3">
    <source>
        <dbReference type="ARBA" id="ARBA00022448"/>
    </source>
</evidence>
<evidence type="ECO:0000256" key="6">
    <source>
        <dbReference type="ARBA" id="ARBA00023136"/>
    </source>
</evidence>
<keyword evidence="4" id="KW-1134">Transmembrane beta strand</keyword>
<evidence type="ECO:0000256" key="4">
    <source>
        <dbReference type="ARBA" id="ARBA00022452"/>
    </source>
</evidence>
<gene>
    <name evidence="9" type="ORF">LPTSP3_g07540</name>
</gene>
<organism evidence="9 10">
    <name type="scientific">Leptospira kobayashii</name>
    <dbReference type="NCBI Taxonomy" id="1917830"/>
    <lineage>
        <taxon>Bacteria</taxon>
        <taxon>Pseudomonadati</taxon>
        <taxon>Spirochaetota</taxon>
        <taxon>Spirochaetia</taxon>
        <taxon>Leptospirales</taxon>
        <taxon>Leptospiraceae</taxon>
        <taxon>Leptospira</taxon>
    </lineage>
</organism>
<dbReference type="InterPro" id="IPR003423">
    <property type="entry name" value="OMP_efflux"/>
</dbReference>
<dbReference type="PANTHER" id="PTHR30026:SF20">
    <property type="entry name" value="OUTER MEMBRANE PROTEIN TOLC"/>
    <property type="match status" value="1"/>
</dbReference>
<feature type="region of interest" description="Disordered" evidence="8">
    <location>
        <begin position="480"/>
        <end position="507"/>
    </location>
</feature>
<keyword evidence="3" id="KW-0813">Transport</keyword>
<dbReference type="SUPFAM" id="SSF56954">
    <property type="entry name" value="Outer membrane efflux proteins (OEP)"/>
    <property type="match status" value="2"/>
</dbReference>
<proteinExistence type="inferred from homology"/>
<comment type="subcellular location">
    <subcellularLocation>
        <location evidence="1">Cell outer membrane</location>
    </subcellularLocation>
</comment>
<keyword evidence="6" id="KW-0472">Membrane</keyword>
<comment type="similarity">
    <text evidence="2">Belongs to the outer membrane factor (OMF) (TC 1.B.17) family.</text>
</comment>
<accession>A0ABM7UH28</accession>
<evidence type="ECO:0000256" key="1">
    <source>
        <dbReference type="ARBA" id="ARBA00004442"/>
    </source>
</evidence>
<dbReference type="EMBL" id="AP025028">
    <property type="protein sequence ID" value="BDA77824.1"/>
    <property type="molecule type" value="Genomic_DNA"/>
</dbReference>
<evidence type="ECO:0000313" key="10">
    <source>
        <dbReference type="Proteomes" id="UP000245263"/>
    </source>
</evidence>
<dbReference type="Proteomes" id="UP000245263">
    <property type="component" value="Chromosome 1"/>
</dbReference>
<evidence type="ECO:0000256" key="8">
    <source>
        <dbReference type="SAM" id="MobiDB-lite"/>
    </source>
</evidence>
<evidence type="ECO:0000313" key="9">
    <source>
        <dbReference type="EMBL" id="BDA77824.1"/>
    </source>
</evidence>
<keyword evidence="5" id="KW-0812">Transmembrane</keyword>
<dbReference type="PANTHER" id="PTHR30026">
    <property type="entry name" value="OUTER MEMBRANE PROTEIN TOLC"/>
    <property type="match status" value="1"/>
</dbReference>
<keyword evidence="10" id="KW-1185">Reference proteome</keyword>
<protein>
    <submittedName>
        <fullName evidence="9">Channel protein TolC</fullName>
    </submittedName>
</protein>
<sequence length="507" mass="57760">MDTAIQIAATNYYLLQTIKNKNSAIKDLITERWRDLLPTLGVNVIRQRYIITDSNDYIYNGIMLTADQVIYDGGRKGLDLDIAKLEELLSKEEFKITYARLKLDVEKNFMNVLIASGKIALNKKSLERAREQLRLVKLELELGFTTDVQVMSILSRQQEIEFALTKSKNEFLKAKNELKQIMGLSYEADLILEGDLLRDFLINKPTITKNTLIERARNERPEIMRAKVNHHKVEKEKDLAENAWIPQISVGGAYGRTGIEYPLRNDAWNVNFKVTFPLGGSTNTLTENTGVRYNNLANSGFGGNTNPNFNSSTNNDFQFLNNMGYSRKVMESKIKLGAAISERKHLERGIAIEVEKSADSVLEAYDLIRIGSGAVFFRYESLKLMTTRSQVGEAKRADILFAETELVEAQEKLVEALGKYMISSYELEWVSGMVPQTMKLFEYSPKNGNTILPFLLLDKPIDKKGIPEGLRPTDLDEFFDKDIDTTPEEKDSLNRKKFDLEKKQDSK</sequence>
<evidence type="ECO:0000256" key="2">
    <source>
        <dbReference type="ARBA" id="ARBA00007613"/>
    </source>
</evidence>
<evidence type="ECO:0000256" key="7">
    <source>
        <dbReference type="ARBA" id="ARBA00023237"/>
    </source>
</evidence>
<keyword evidence="7" id="KW-0998">Cell outer membrane</keyword>
<dbReference type="Pfam" id="PF02321">
    <property type="entry name" value="OEP"/>
    <property type="match status" value="1"/>
</dbReference>
<dbReference type="Gene3D" id="1.20.1600.10">
    <property type="entry name" value="Outer membrane efflux proteins (OEP)"/>
    <property type="match status" value="1"/>
</dbReference>
<evidence type="ECO:0000256" key="5">
    <source>
        <dbReference type="ARBA" id="ARBA00022692"/>
    </source>
</evidence>
<name>A0ABM7UH28_9LEPT</name>